<comment type="similarity">
    <text evidence="1">Belongs to the WAPL family.</text>
</comment>
<evidence type="ECO:0000256" key="2">
    <source>
        <dbReference type="SAM" id="MobiDB-lite"/>
    </source>
</evidence>
<dbReference type="PANTHER" id="PTHR22100:SF13">
    <property type="entry name" value="WINGS APART-LIKE PROTEIN HOMOLOG"/>
    <property type="match status" value="1"/>
</dbReference>
<evidence type="ECO:0000313" key="4">
    <source>
        <dbReference type="EMBL" id="KAL0058763.1"/>
    </source>
</evidence>
<feature type="compositionally biased region" description="Basic and acidic residues" evidence="2">
    <location>
        <begin position="223"/>
        <end position="235"/>
    </location>
</feature>
<protein>
    <recommendedName>
        <fullName evidence="3">Wings apart-like protein C-terminal domain-containing protein</fullName>
    </recommendedName>
</protein>
<feature type="compositionally biased region" description="Polar residues" evidence="2">
    <location>
        <begin position="212"/>
        <end position="222"/>
    </location>
</feature>
<dbReference type="InterPro" id="IPR039874">
    <property type="entry name" value="WAPL"/>
</dbReference>
<proteinExistence type="inferred from homology"/>
<keyword evidence="5" id="KW-1185">Reference proteome</keyword>
<feature type="compositionally biased region" description="Low complexity" evidence="2">
    <location>
        <begin position="40"/>
        <end position="50"/>
    </location>
</feature>
<dbReference type="InterPro" id="IPR011989">
    <property type="entry name" value="ARM-like"/>
</dbReference>
<name>A0ABR2ZBT8_9AGAR</name>
<evidence type="ECO:0000256" key="1">
    <source>
        <dbReference type="ARBA" id="ARBA00006854"/>
    </source>
</evidence>
<dbReference type="InterPro" id="IPR022771">
    <property type="entry name" value="WAPL_C"/>
</dbReference>
<reference evidence="4 5" key="1">
    <citation type="submission" date="2024-05" db="EMBL/GenBank/DDBJ databases">
        <title>A draft genome resource for the thread blight pathogen Marasmius tenuissimus strain MS-2.</title>
        <authorList>
            <person name="Yulfo-Soto G.E."/>
            <person name="Baruah I.K."/>
            <person name="Amoako-Attah I."/>
            <person name="Bukari Y."/>
            <person name="Meinhardt L.W."/>
            <person name="Bailey B.A."/>
            <person name="Cohen S.P."/>
        </authorList>
    </citation>
    <scope>NUCLEOTIDE SEQUENCE [LARGE SCALE GENOMIC DNA]</scope>
    <source>
        <strain evidence="4 5">MS-2</strain>
    </source>
</reference>
<feature type="compositionally biased region" description="Low complexity" evidence="2">
    <location>
        <begin position="90"/>
        <end position="101"/>
    </location>
</feature>
<accession>A0ABR2ZBT8</accession>
<dbReference type="EMBL" id="JBBXMP010000277">
    <property type="protein sequence ID" value="KAL0058763.1"/>
    <property type="molecule type" value="Genomic_DNA"/>
</dbReference>
<dbReference type="Pfam" id="PF07814">
    <property type="entry name" value="WAPL"/>
    <property type="match status" value="1"/>
</dbReference>
<feature type="region of interest" description="Disordered" evidence="2">
    <location>
        <begin position="208"/>
        <end position="246"/>
    </location>
</feature>
<feature type="region of interest" description="Disordered" evidence="2">
    <location>
        <begin position="755"/>
        <end position="774"/>
    </location>
</feature>
<evidence type="ECO:0000259" key="3">
    <source>
        <dbReference type="Pfam" id="PF07814"/>
    </source>
</evidence>
<feature type="region of interest" description="Disordered" evidence="2">
    <location>
        <begin position="1"/>
        <end position="152"/>
    </location>
</feature>
<dbReference type="PANTHER" id="PTHR22100">
    <property type="entry name" value="WINGS APART-LIKE PROTEIN HOMOLOG"/>
    <property type="match status" value="1"/>
</dbReference>
<comment type="caution">
    <text evidence="4">The sequence shown here is derived from an EMBL/GenBank/DDBJ whole genome shotgun (WGS) entry which is preliminary data.</text>
</comment>
<feature type="compositionally biased region" description="Low complexity" evidence="2">
    <location>
        <begin position="68"/>
        <end position="78"/>
    </location>
</feature>
<feature type="domain" description="Wings apart-like protein C-terminal" evidence="3">
    <location>
        <begin position="249"/>
        <end position="305"/>
    </location>
</feature>
<feature type="region of interest" description="Disordered" evidence="2">
    <location>
        <begin position="861"/>
        <end position="880"/>
    </location>
</feature>
<evidence type="ECO:0000313" key="5">
    <source>
        <dbReference type="Proteomes" id="UP001437256"/>
    </source>
</evidence>
<organism evidence="4 5">
    <name type="scientific">Marasmius tenuissimus</name>
    <dbReference type="NCBI Taxonomy" id="585030"/>
    <lineage>
        <taxon>Eukaryota</taxon>
        <taxon>Fungi</taxon>
        <taxon>Dikarya</taxon>
        <taxon>Basidiomycota</taxon>
        <taxon>Agaricomycotina</taxon>
        <taxon>Agaricomycetes</taxon>
        <taxon>Agaricomycetidae</taxon>
        <taxon>Agaricales</taxon>
        <taxon>Marasmiineae</taxon>
        <taxon>Marasmiaceae</taxon>
        <taxon>Marasmius</taxon>
    </lineage>
</organism>
<gene>
    <name evidence="4" type="ORF">AAF712_014535</name>
</gene>
<sequence>MPLPRTNSKNSKKAAAKRKAEPLPEQELDQSKKQKLGAVPSPSRTPSTRPKVARDLSQIFDDATASLSSKNPPNSPNKVAKRMLGRSRTESSITNESESSNANKIADRTSSLPSIPSPSRHARSHSPPPSFEKPAPEAPPTPKRAPSLKKTYAGKSRTFLVALPVNHSVTSLEQSMQEEEDEYMNRESYDSLRNRWGVDNSDDGPFGLATESAVSSVDTTPTKGREKGMRGKTGADKPPPPLDEMKPFQSITEIRNKGESRRFLDEVGYLLEGMDKDETPASRRSSALEITNRLCEMEFARKAKAADFLLRTWEAFVEGGAGLGQDKVLDVLFAFFCALVARDSGSLSDLIERARMPTGSSAHSTAYSPFISILFQLLAITELKRLRVMKSDRIMLKSLYETIASRSQVLPAAQNISTLALITFTLSTVQPLALSPAHHLEPLLTSLHAQLSPLAVHSDSGLEGPNNDVSVGQSSTQDHSSPTLFYGVHFEVLQDLLGLFDSYLLKRWAAGSEEGSDIIDRAREDWLAKGLIGLGIRAEVACAHARAQLDERFATADESEPFVDLASASKCIDLALRILLSLTHSDSDWSSTIVHDPIAVTFIIGEICRVDDVRWRSWNNTQNATRGTRSSRKGKTPVKEEPEDWIMESDLPSDDGDGDVKGLLKSRNGTGNERSQAQALDRLCLALGLLMNIVQEVRVAKDILREAEFDPGCIHKLQPCMFSCICPNATSVLNVLAGVYQHQLIPAQAVTSSFPNLKRESSPPSRNGYMDQSLPPKADVEKAEAEADASFLLGHLSVLFGLLMIGNLANQVAIMEALPAEASDSGSNRKLSRHMKLDRMVDNAKTLAAFYEKVTQVVEVDRDGSGSEHGDLPPGDSRMDNRLEDISGGVNVARKVVSFLEGLRDDQ</sequence>
<dbReference type="Gene3D" id="1.25.10.10">
    <property type="entry name" value="Leucine-rich Repeat Variant"/>
    <property type="match status" value="2"/>
</dbReference>
<feature type="compositionally biased region" description="Acidic residues" evidence="2">
    <location>
        <begin position="641"/>
        <end position="657"/>
    </location>
</feature>
<dbReference type="Proteomes" id="UP001437256">
    <property type="component" value="Unassembled WGS sequence"/>
</dbReference>
<feature type="region of interest" description="Disordered" evidence="2">
    <location>
        <begin position="623"/>
        <end position="671"/>
    </location>
</feature>
<feature type="compositionally biased region" description="Pro residues" evidence="2">
    <location>
        <begin position="126"/>
        <end position="143"/>
    </location>
</feature>